<dbReference type="PANTHER" id="PTHR32166">
    <property type="entry name" value="OSJNBA0013A04.12 PROTEIN"/>
    <property type="match status" value="1"/>
</dbReference>
<reference evidence="2 3" key="1">
    <citation type="submission" date="2020-10" db="EMBL/GenBank/DDBJ databases">
        <title>The Coptis chinensis genome and diversification of protoberbering-type alkaloids.</title>
        <authorList>
            <person name="Wang B."/>
            <person name="Shu S."/>
            <person name="Song C."/>
            <person name="Liu Y."/>
        </authorList>
    </citation>
    <scope>NUCLEOTIDE SEQUENCE [LARGE SCALE GENOMIC DNA]</scope>
    <source>
        <strain evidence="2">HL-2020</strain>
        <tissue evidence="2">Leaf</tissue>
    </source>
</reference>
<dbReference type="EMBL" id="JADFTS010000009">
    <property type="protein sequence ID" value="KAF9590854.1"/>
    <property type="molecule type" value="Genomic_DNA"/>
</dbReference>
<dbReference type="OrthoDB" id="1166299at2759"/>
<evidence type="ECO:0000313" key="2">
    <source>
        <dbReference type="EMBL" id="KAF9590854.1"/>
    </source>
</evidence>
<organism evidence="2 3">
    <name type="scientific">Coptis chinensis</name>
    <dbReference type="NCBI Taxonomy" id="261450"/>
    <lineage>
        <taxon>Eukaryota</taxon>
        <taxon>Viridiplantae</taxon>
        <taxon>Streptophyta</taxon>
        <taxon>Embryophyta</taxon>
        <taxon>Tracheophyta</taxon>
        <taxon>Spermatophyta</taxon>
        <taxon>Magnoliopsida</taxon>
        <taxon>Ranunculales</taxon>
        <taxon>Ranunculaceae</taxon>
        <taxon>Coptidoideae</taxon>
        <taxon>Coptis</taxon>
    </lineage>
</organism>
<gene>
    <name evidence="2" type="ORF">IFM89_038726</name>
</gene>
<dbReference type="InterPro" id="IPR012337">
    <property type="entry name" value="RNaseH-like_sf"/>
</dbReference>
<evidence type="ECO:0000259" key="1">
    <source>
        <dbReference type="Pfam" id="PF04937"/>
    </source>
</evidence>
<evidence type="ECO:0000313" key="3">
    <source>
        <dbReference type="Proteomes" id="UP000631114"/>
    </source>
</evidence>
<sequence length="360" mass="40224">MGSLFRRSSSMRAGKQPDIATIDVDLIRREDTKQPSIKQSFKAGSRALGDQFRTFFGKFIHYAAINPHQAIANPYTQPMIDAACRAGLGVKPPSAYDLFHKELDIIYLEVEEYIEALRSKWATYGVTVMCDGWTGPTRKSLMNFLVYCDGQCCYVGKENVVQIVTDNGPNYKKGENSLARLPDFCKRASVLKLIKKAKVVVTYLYNHSRVCELMRRLCGGDIVRPALTRFATNFLAFTVAQDHDRCLGPDIATQTLCLSEVSHAAEWWTLHGGDAPTSRAVAIKILSQTVASSGSRTELEHARMVHSHCSVTSMPNLDLTFGCTRPAERMHLLDGSKTMRVRTRVGRRWAANAYIAHEIV</sequence>
<dbReference type="InterPro" id="IPR007021">
    <property type="entry name" value="DUF659"/>
</dbReference>
<feature type="domain" description="DUF659" evidence="1">
    <location>
        <begin position="93"/>
        <end position="154"/>
    </location>
</feature>
<dbReference type="Proteomes" id="UP000631114">
    <property type="component" value="Unassembled WGS sequence"/>
</dbReference>
<comment type="caution">
    <text evidence="2">The sequence shown here is derived from an EMBL/GenBank/DDBJ whole genome shotgun (WGS) entry which is preliminary data.</text>
</comment>
<dbReference type="AlphaFoldDB" id="A0A835H224"/>
<proteinExistence type="predicted"/>
<dbReference type="PANTHER" id="PTHR32166:SF105">
    <property type="entry name" value="HAT DIMERIZATION DOMAIN-CONTAINING PROTEIN"/>
    <property type="match status" value="1"/>
</dbReference>
<accession>A0A835H224</accession>
<keyword evidence="3" id="KW-1185">Reference proteome</keyword>
<name>A0A835H224_9MAGN</name>
<protein>
    <recommendedName>
        <fullName evidence="1">DUF659 domain-containing protein</fullName>
    </recommendedName>
</protein>
<dbReference type="SUPFAM" id="SSF53098">
    <property type="entry name" value="Ribonuclease H-like"/>
    <property type="match status" value="1"/>
</dbReference>
<dbReference type="Pfam" id="PF04937">
    <property type="entry name" value="DUF659"/>
    <property type="match status" value="1"/>
</dbReference>